<protein>
    <submittedName>
        <fullName evidence="4">Surfactin synthase thioesterase subunit</fullName>
    </submittedName>
</protein>
<dbReference type="AlphaFoldDB" id="A0A927RA21"/>
<proteinExistence type="inferred from homology"/>
<sequence length="271" mass="29966">MTGRPGSTRPAEQKGLPSVTSYVRETTNGSWFLRFRSAPRAAVRLLCFPHAGGGATSFRRWVDLVPDEVEVIGVQYPGRQNRYGEPCIEEMDLLVDEILAAISPAISGPVALFGHSMGAVVAFEVARRLRTSESISVLRLFASAGPAPSQRRSRGIHLRDDEGLVAYVRELGGGAELLEVEELRQIALPMVRSDVRLIETYRYVPGEPLSAPITAIVGDRDHTFNVTDARHWVLHTSAGLDVHELPGDHFYLDDQADRLVPLIVERILPRR</sequence>
<dbReference type="GO" id="GO:0008610">
    <property type="term" value="P:lipid biosynthetic process"/>
    <property type="evidence" value="ECO:0007669"/>
    <property type="project" value="TreeGrafter"/>
</dbReference>
<dbReference type="SUPFAM" id="SSF53474">
    <property type="entry name" value="alpha/beta-Hydrolases"/>
    <property type="match status" value="1"/>
</dbReference>
<evidence type="ECO:0000313" key="4">
    <source>
        <dbReference type="EMBL" id="MBE1491969.1"/>
    </source>
</evidence>
<evidence type="ECO:0000256" key="1">
    <source>
        <dbReference type="ARBA" id="ARBA00007169"/>
    </source>
</evidence>
<dbReference type="Pfam" id="PF00975">
    <property type="entry name" value="Thioesterase"/>
    <property type="match status" value="1"/>
</dbReference>
<organism evidence="4 5">
    <name type="scientific">Plantactinospora soyae</name>
    <dbReference type="NCBI Taxonomy" id="1544732"/>
    <lineage>
        <taxon>Bacteria</taxon>
        <taxon>Bacillati</taxon>
        <taxon>Actinomycetota</taxon>
        <taxon>Actinomycetes</taxon>
        <taxon>Micromonosporales</taxon>
        <taxon>Micromonosporaceae</taxon>
        <taxon>Plantactinospora</taxon>
    </lineage>
</organism>
<gene>
    <name evidence="4" type="ORF">H4W31_007607</name>
</gene>
<evidence type="ECO:0000259" key="3">
    <source>
        <dbReference type="SMART" id="SM00824"/>
    </source>
</evidence>
<keyword evidence="2" id="KW-0378">Hydrolase</keyword>
<evidence type="ECO:0000313" key="5">
    <source>
        <dbReference type="Proteomes" id="UP000649753"/>
    </source>
</evidence>
<dbReference type="PANTHER" id="PTHR11487">
    <property type="entry name" value="THIOESTERASE"/>
    <property type="match status" value="1"/>
</dbReference>
<reference evidence="4" key="1">
    <citation type="submission" date="2020-10" db="EMBL/GenBank/DDBJ databases">
        <title>Sequencing the genomes of 1000 actinobacteria strains.</title>
        <authorList>
            <person name="Klenk H.-P."/>
        </authorList>
    </citation>
    <scope>NUCLEOTIDE SEQUENCE</scope>
    <source>
        <strain evidence="4">DSM 46832</strain>
    </source>
</reference>
<dbReference type="InterPro" id="IPR029058">
    <property type="entry name" value="AB_hydrolase_fold"/>
</dbReference>
<dbReference type="InterPro" id="IPR020802">
    <property type="entry name" value="TesA-like"/>
</dbReference>
<keyword evidence="5" id="KW-1185">Reference proteome</keyword>
<dbReference type="InterPro" id="IPR001031">
    <property type="entry name" value="Thioesterase"/>
</dbReference>
<dbReference type="InterPro" id="IPR012223">
    <property type="entry name" value="TEII"/>
</dbReference>
<dbReference type="RefSeq" id="WP_192770944.1">
    <property type="nucleotide sequence ID" value="NZ_JADBEB010000001.1"/>
</dbReference>
<comment type="caution">
    <text evidence="4">The sequence shown here is derived from an EMBL/GenBank/DDBJ whole genome shotgun (WGS) entry which is preliminary data.</text>
</comment>
<dbReference type="PANTHER" id="PTHR11487:SF0">
    <property type="entry name" value="S-ACYL FATTY ACID SYNTHASE THIOESTERASE, MEDIUM CHAIN"/>
    <property type="match status" value="1"/>
</dbReference>
<evidence type="ECO:0000256" key="2">
    <source>
        <dbReference type="ARBA" id="ARBA00022801"/>
    </source>
</evidence>
<comment type="similarity">
    <text evidence="1">Belongs to the thioesterase family.</text>
</comment>
<feature type="domain" description="Thioesterase TesA-like" evidence="3">
    <location>
        <begin position="46"/>
        <end position="267"/>
    </location>
</feature>
<dbReference type="Gene3D" id="3.40.50.1820">
    <property type="entry name" value="alpha/beta hydrolase"/>
    <property type="match status" value="1"/>
</dbReference>
<dbReference type="SMART" id="SM00824">
    <property type="entry name" value="PKS_TE"/>
    <property type="match status" value="1"/>
</dbReference>
<accession>A0A927RA21</accession>
<dbReference type="EMBL" id="JADBEB010000001">
    <property type="protein sequence ID" value="MBE1491969.1"/>
    <property type="molecule type" value="Genomic_DNA"/>
</dbReference>
<dbReference type="GO" id="GO:0016787">
    <property type="term" value="F:hydrolase activity"/>
    <property type="evidence" value="ECO:0007669"/>
    <property type="project" value="UniProtKB-KW"/>
</dbReference>
<name>A0A927RA21_9ACTN</name>
<dbReference type="Proteomes" id="UP000649753">
    <property type="component" value="Unassembled WGS sequence"/>
</dbReference>